<dbReference type="InterPro" id="IPR037018">
    <property type="entry name" value="GH65_N"/>
</dbReference>
<feature type="transmembrane region" description="Helical" evidence="3">
    <location>
        <begin position="831"/>
        <end position="849"/>
    </location>
</feature>
<dbReference type="CDD" id="cd11756">
    <property type="entry name" value="GH94N_ChvB_NdvB_1_like"/>
    <property type="match status" value="1"/>
</dbReference>
<sequence>MTADILDRLPTLSEEARRYLRAPREHIEPAIRSDLFGIQRFEAHGRSLARAQVVSDPSVPSRSPPFFPRVDENLASLREAFDYIALTSRSGRYVSPAAEWLLDNFHLIEDQLQQIREGVPRRYYAHLPKLAAQPLAGLPRVYGIAWAYVAHTDSVLNAELFSAFVNAYQEVDELTLGELWAMPTTLRVVLLENLRRVAERIARNKVAREVAHAVWDAADKLTMAELDELGELARRMEFSDSYLLQLWQRLPVERGDKAPALVHWTEAHCPNGPALINDAQTAAVAANITVGNIITTLRVIGQIVWSDLIEPLSHSLRTLRELPSFARESELTRQQITHAMEQLARQSGKSELRVAQVVVRRARMEYAGSTVDEPAIDLHARAERTAGFHLLGPGREALLDALRNRDAQPSVEPTDWQPPYRAWRLPLYLVAILGSTALLMVAVAHHLDHINWPAAGMGGWLTSLCLLLMALPLSEGVVALVHRIVAESARIEPLPRLDFSSGIPAAHRVLVVIPTLLTSVDGNARLVRQLELHWLANREDEAQFALLGDWADADRESLPEDTLLLHDARRRIAALNARYPRKPEKLARFLLLHRPRAWSETEQRWMGWERKRGKLEMVLRLLATGESSDFLPDGSGSLLAARIPYVVTLDADTTLPPGTLRELVAVAAHPLNAPQVDNETRRVVAGYGILQPRIVTPFPTRSKRSMFHWLFAGTCGIDPYSSGASDIYQDLFGTGSFTGKGLLNVHAVHAVLDGRMPEGAVLSHDLLEGTVARCALLSDVVLLEDHPQHAGVAASRMHRWTRGDWQLLPLMGRAARFGIDGLGLWKMSDNLRRAMVLPASAALLGLALFTDAVPIALALVAVAAALVLGPLLGALAGLVPTRRRIELRHFFDVGSGDLLRALAGAAWQFSQLWAQAWLLMNATLRAAWRLLVSRRHLLEWTTAEQAEAQARYSPAAFLRAGAWPSAACVALAVLALGSSHPWTGALLFALWACAPLVAWWSSRLPSQAGPEAELPADERDYLANVARDTWRFFEQVVGAEDNHLPPDNLQLEPEVTVAHRTSPTNIGMYLLATCCAREFGWIDNAALAQRIGATLDSVDRLPKHEGHLFNWYETRSLEVLRPAYVSSVDSGNMAGHLMAVAQACRVHARDGDTAFEALEALALRCDALADAMNFSGLYDAKRNLFHIGLRVDENVLDASYYDLLASESRLLSFIAIAKGDIPRRNWSALGRPYVTVGIRPGLKSWSGSMFEYLMPGLVMPEPDDGLLQVASIAAIREQQAFGAAQQLPWGVSESAYFARDHSLAYQYSPYGVPRLALRRTPLTDRVVAPYATLMAAQLAPHDAAINLRLLESLGARGELGFCDAIDFTVSRQAEGQPFSVVRNHMAHHQGMSLVALCNLLCAEAPRRWFGGTALAEAYAALLQERTPRQVIGSADPRTPPEPANGDAAPVFQLRTIDPMVPGFQPTHLLSNGRYTVALRPNGAGVSRWHAFSVSRWRDDPLRDGYGTFFYVREGEAMSSLTALPAPGPDWRYRTRFLADQVQFDAKGPGLQARTTVLISPEDDTELRTVTLHNTSEETRELELISCFEPVLSLPKADETHPAFTNLFVETLWEPAWRALLMTRKPRLQGDPVVAAAHFVAAVDAHMLSVECMADRRAFIGRNGRLSMPALDAQPMTPDGAPINGLDPIACLRVRLSIKAGATARVTFATAAADSTDALIPVIDRYLQFTLVERASRMAATLAQVRLRDLNIAPAQNLALQDLTTVLTYTTPRVMGDRGLIDLRQIWRFGISGDKPIVLVHIHSSIGMGLVNTLLRAQPWWGFGGVACDLVVLNAEAASYQMPLQREIEALRDRISHETQNSFPRNDSAGFYLLRDEEVTPSEKAALSTLARAVFTADGRPLEVQVAALRELAPVAQVPGGGVAMTSVPLLAPHRSPDTPAEAPRAPIGDFDPATGEFRFEVDAQHRPARPWINVIANASFGFQISEAGAGYTWAVNSQMHQLTPWSNDPVQDPAFEHYLLQDLDSHELIPLTPAVRGAGNDAVHRIRHGQGYTVFECTHRDLALVTTFLVDRDDSVKLVHVEVRNEGTAARSLRALAMAEWQLGPARGTRRTVHCWKPDDVPAVFGQQRESSTGFGGGTAFLMIAGLQDAAHWTCDRNEFFGHGGVEILGAFGRRAGSGLDACAAIGGDFTLGPGQAMRFTFALGYAADATAAAQLASHWQQRDVPAALAQARGFWDELLGRIQVRTPDPLFDVLVNRWLLYQTLACRLWSRAGFYQAGGAFGFRDQLQDAMAFAAIDPARLRKQILTNAARQFPEGDVQHWWHMPGGAGVRTHFSDDLLWLPFASAHYVDVTTDMSLLDQQVPFIEGAQIPPGAEDAYYEPQTSSQVATVYEHGARAIDRSLTKGAHGLPLMGTGDWNDGMNRVGSEGKGESVWLGWFLCTVVEHYAPLAEARGEHERAAKWRAARDGWIHALHDAGWDGAWFRRAFFDNGAPLGSSANGECRIDLIAQAWSVLSGASTPAFTDKAMASLKQHLIDEKAGLLRLLTPPFEHSANSPGYIQAYPPGVRENGGQYSHGAVWAMMAQALQGDHEAAWRSFEGLSPAHRAKHSERGPVYEIEPYVMPGDTYGAAPYVGRGGWSWYTGSAAWMHRAAIETLLGLELRGRQLRVTPRVPAHWPGFEITLRLDGHELTLRYGDIGRLRAGDGSPAAGTPAEDHDIDAAAIPVDAGAWIDWHALPAGAVLHVAQRE</sequence>
<dbReference type="InterPro" id="IPR033432">
    <property type="entry name" value="GH94_catalytic"/>
</dbReference>
<name>A0ABU8X581_9BURK</name>
<dbReference type="RefSeq" id="WP_340334328.1">
    <property type="nucleotide sequence ID" value="NZ_JBBKZS010000002.1"/>
</dbReference>
<feature type="transmembrane region" description="Helical" evidence="3">
    <location>
        <begin position="855"/>
        <end position="878"/>
    </location>
</feature>
<dbReference type="SUPFAM" id="SSF53448">
    <property type="entry name" value="Nucleotide-diphospho-sugar transferases"/>
    <property type="match status" value="1"/>
</dbReference>
<keyword evidence="2" id="KW-0808">Transferase</keyword>
<evidence type="ECO:0000256" key="1">
    <source>
        <dbReference type="ARBA" id="ARBA00022676"/>
    </source>
</evidence>
<evidence type="ECO:0000259" key="6">
    <source>
        <dbReference type="Pfam" id="PF17167"/>
    </source>
</evidence>
<feature type="transmembrane region" description="Helical" evidence="3">
    <location>
        <begin position="427"/>
        <end position="447"/>
    </location>
</feature>
<gene>
    <name evidence="7" type="ORF">WKW79_06730</name>
</gene>
<feature type="domain" description="Glycosyl hydrolase 94 supersandwich" evidence="4">
    <location>
        <begin position="1957"/>
        <end position="2222"/>
    </location>
</feature>
<evidence type="ECO:0000256" key="3">
    <source>
        <dbReference type="SAM" id="Phobius"/>
    </source>
</evidence>
<dbReference type="PANTHER" id="PTHR37469:SF2">
    <property type="entry name" value="CELLOBIONIC ACID PHOSPHORYLASE"/>
    <property type="match status" value="1"/>
</dbReference>
<dbReference type="Pfam" id="PF10091">
    <property type="entry name" value="Glycoamylase"/>
    <property type="match status" value="1"/>
</dbReference>
<keyword evidence="8" id="KW-1185">Reference proteome</keyword>
<keyword evidence="1" id="KW-0328">Glycosyltransferase</keyword>
<evidence type="ECO:0000259" key="4">
    <source>
        <dbReference type="Pfam" id="PF06165"/>
    </source>
</evidence>
<feature type="transmembrane region" description="Helical" evidence="3">
    <location>
        <begin position="459"/>
        <end position="481"/>
    </location>
</feature>
<feature type="domain" description="Glycoamylase-like" evidence="5">
    <location>
        <begin position="1200"/>
        <end position="1399"/>
    </location>
</feature>
<evidence type="ECO:0000259" key="5">
    <source>
        <dbReference type="Pfam" id="PF10091"/>
    </source>
</evidence>
<dbReference type="InterPro" id="IPR011013">
    <property type="entry name" value="Gal_mutarotase_sf_dom"/>
</dbReference>
<proteinExistence type="predicted"/>
<comment type="caution">
    <text evidence="7">The sequence shown here is derived from an EMBL/GenBank/DDBJ whole genome shotgun (WGS) entry which is preliminary data.</text>
</comment>
<dbReference type="Gene3D" id="1.50.10.10">
    <property type="match status" value="1"/>
</dbReference>
<dbReference type="InterPro" id="IPR052047">
    <property type="entry name" value="GH94_Enzymes"/>
</dbReference>
<dbReference type="Gene3D" id="2.70.98.40">
    <property type="entry name" value="Glycoside hydrolase, family 65, N-terminal domain"/>
    <property type="match status" value="2"/>
</dbReference>
<feature type="domain" description="Glycosyl hydrolase 94 catalytic" evidence="6">
    <location>
        <begin position="2235"/>
        <end position="2659"/>
    </location>
</feature>
<feature type="domain" description="Glycosyl hydrolase 94 supersandwich" evidence="4">
    <location>
        <begin position="1464"/>
        <end position="1726"/>
    </location>
</feature>
<dbReference type="InterPro" id="IPR029044">
    <property type="entry name" value="Nucleotide-diphossugar_trans"/>
</dbReference>
<keyword evidence="3" id="KW-0472">Membrane</keyword>
<dbReference type="Pfam" id="PF17167">
    <property type="entry name" value="Glyco_hydro_94"/>
    <property type="match status" value="1"/>
</dbReference>
<dbReference type="InterPro" id="IPR012341">
    <property type="entry name" value="6hp_glycosidase-like_sf"/>
</dbReference>
<dbReference type="SUPFAM" id="SSF48208">
    <property type="entry name" value="Six-hairpin glycosidases"/>
    <property type="match status" value="1"/>
</dbReference>
<feature type="transmembrane region" description="Helical" evidence="3">
    <location>
        <begin position="956"/>
        <end position="976"/>
    </location>
</feature>
<dbReference type="SMART" id="SM01068">
    <property type="entry name" value="CBM_X"/>
    <property type="match status" value="2"/>
</dbReference>
<keyword evidence="3" id="KW-0812">Transmembrane</keyword>
<dbReference type="Proteomes" id="UP001367030">
    <property type="component" value="Unassembled WGS sequence"/>
</dbReference>
<dbReference type="InterPro" id="IPR010383">
    <property type="entry name" value="Glyco_hydrolase_94_b-supersand"/>
</dbReference>
<reference evidence="7 8" key="1">
    <citation type="submission" date="2024-03" db="EMBL/GenBank/DDBJ databases">
        <title>Novel species of the genus Variovorax.</title>
        <authorList>
            <person name="Liu Q."/>
            <person name="Xin Y.-H."/>
        </authorList>
    </citation>
    <scope>NUCLEOTIDE SEQUENCE [LARGE SCALE GENOMIC DNA]</scope>
    <source>
        <strain evidence="7 8">KACC 18901</strain>
    </source>
</reference>
<dbReference type="Pfam" id="PF06165">
    <property type="entry name" value="GH94_b-supersand"/>
    <property type="match status" value="2"/>
</dbReference>
<organism evidence="7 8">
    <name type="scientific">Variovorax robiniae</name>
    <dbReference type="NCBI Taxonomy" id="1836199"/>
    <lineage>
        <taxon>Bacteria</taxon>
        <taxon>Pseudomonadati</taxon>
        <taxon>Pseudomonadota</taxon>
        <taxon>Betaproteobacteria</taxon>
        <taxon>Burkholderiales</taxon>
        <taxon>Comamonadaceae</taxon>
        <taxon>Variovorax</taxon>
    </lineage>
</organism>
<dbReference type="EMBL" id="JBBKZS010000002">
    <property type="protein sequence ID" value="MEJ8854255.1"/>
    <property type="molecule type" value="Genomic_DNA"/>
</dbReference>
<dbReference type="InterPro" id="IPR008928">
    <property type="entry name" value="6-hairpin_glycosidase_sf"/>
</dbReference>
<dbReference type="PANTHER" id="PTHR37469">
    <property type="entry name" value="CELLOBIONIC ACID PHOSPHORYLASE-RELATED"/>
    <property type="match status" value="1"/>
</dbReference>
<dbReference type="Gene3D" id="1.50.10.140">
    <property type="match status" value="1"/>
</dbReference>
<keyword evidence="3" id="KW-1133">Transmembrane helix</keyword>
<dbReference type="InterPro" id="IPR019282">
    <property type="entry name" value="Glycoamylase-like_cons_dom"/>
</dbReference>
<protein>
    <submittedName>
        <fullName evidence="7">Glucoamylase family protein</fullName>
    </submittedName>
</protein>
<accession>A0ABU8X581</accession>
<evidence type="ECO:0000313" key="7">
    <source>
        <dbReference type="EMBL" id="MEJ8854255.1"/>
    </source>
</evidence>
<dbReference type="InterPro" id="IPR037824">
    <property type="entry name" value="GH94N_2_NdvB"/>
</dbReference>
<dbReference type="Gene3D" id="2.60.420.10">
    <property type="entry name" value="Maltose phosphorylase, domain 3"/>
    <property type="match status" value="1"/>
</dbReference>
<evidence type="ECO:0000313" key="8">
    <source>
        <dbReference type="Proteomes" id="UP001367030"/>
    </source>
</evidence>
<evidence type="ECO:0000256" key="2">
    <source>
        <dbReference type="ARBA" id="ARBA00022679"/>
    </source>
</evidence>
<dbReference type="SUPFAM" id="SSF74650">
    <property type="entry name" value="Galactose mutarotase-like"/>
    <property type="match status" value="2"/>
</dbReference>